<dbReference type="GO" id="GO:0005524">
    <property type="term" value="F:ATP binding"/>
    <property type="evidence" value="ECO:0007669"/>
    <property type="project" value="UniProtKB-KW"/>
</dbReference>
<dbReference type="InterPro" id="IPR011009">
    <property type="entry name" value="Kinase-like_dom_sf"/>
</dbReference>
<dbReference type="InterPro" id="IPR030616">
    <property type="entry name" value="Aur-like"/>
</dbReference>
<keyword evidence="11" id="KW-1185">Reference proteome</keyword>
<dbReference type="Gene3D" id="1.10.510.10">
    <property type="entry name" value="Transferase(Phosphotransferase) domain 1"/>
    <property type="match status" value="1"/>
</dbReference>
<dbReference type="Pfam" id="PF00069">
    <property type="entry name" value="Pkinase"/>
    <property type="match status" value="1"/>
</dbReference>
<feature type="binding site" evidence="7">
    <location>
        <begin position="156"/>
        <end position="157"/>
    </location>
    <ligand>
        <name>ATP</name>
        <dbReference type="ChEBI" id="CHEBI:30616"/>
    </ligand>
</feature>
<evidence type="ECO:0000256" key="1">
    <source>
        <dbReference type="ARBA" id="ARBA00022527"/>
    </source>
</evidence>
<reference evidence="10 11" key="1">
    <citation type="journal article" date="2024" name="Nat. Commun.">
        <title>Phylogenomics reveals the evolutionary origins of lichenization in chlorophyte algae.</title>
        <authorList>
            <person name="Puginier C."/>
            <person name="Libourel C."/>
            <person name="Otte J."/>
            <person name="Skaloud P."/>
            <person name="Haon M."/>
            <person name="Grisel S."/>
            <person name="Petersen M."/>
            <person name="Berrin J.G."/>
            <person name="Delaux P.M."/>
            <person name="Dal Grande F."/>
            <person name="Keller J."/>
        </authorList>
    </citation>
    <scope>NUCLEOTIDE SEQUENCE [LARGE SCALE GENOMIC DNA]</scope>
    <source>
        <strain evidence="10 11">SAG 2523</strain>
    </source>
</reference>
<evidence type="ECO:0000256" key="5">
    <source>
        <dbReference type="ARBA" id="ARBA00022840"/>
    </source>
</evidence>
<dbReference type="AlphaFoldDB" id="A0AAW1RW85"/>
<dbReference type="SUPFAM" id="SSF56112">
    <property type="entry name" value="Protein kinase-like (PK-like)"/>
    <property type="match status" value="1"/>
</dbReference>
<dbReference type="SMART" id="SM00220">
    <property type="entry name" value="S_TKc"/>
    <property type="match status" value="1"/>
</dbReference>
<evidence type="ECO:0000256" key="3">
    <source>
        <dbReference type="ARBA" id="ARBA00022741"/>
    </source>
</evidence>
<keyword evidence="5 7" id="KW-0067">ATP-binding</keyword>
<dbReference type="Proteomes" id="UP001485043">
    <property type="component" value="Unassembled WGS sequence"/>
</dbReference>
<dbReference type="PROSITE" id="PS50011">
    <property type="entry name" value="PROTEIN_KINASE_DOM"/>
    <property type="match status" value="1"/>
</dbReference>
<keyword evidence="4" id="KW-0418">Kinase</keyword>
<evidence type="ECO:0000256" key="7">
    <source>
        <dbReference type="PIRSR" id="PIRSR630616-2"/>
    </source>
</evidence>
<dbReference type="InterPro" id="IPR008271">
    <property type="entry name" value="Ser/Thr_kinase_AS"/>
</dbReference>
<evidence type="ECO:0000256" key="8">
    <source>
        <dbReference type="PIRSR" id="PIRSR630616-3"/>
    </source>
</evidence>
<dbReference type="PANTHER" id="PTHR24350">
    <property type="entry name" value="SERINE/THREONINE-PROTEIN KINASE IAL-RELATED"/>
    <property type="match status" value="1"/>
</dbReference>
<evidence type="ECO:0000256" key="2">
    <source>
        <dbReference type="ARBA" id="ARBA00022679"/>
    </source>
</evidence>
<feature type="domain" description="Protein kinase" evidence="9">
    <location>
        <begin position="29"/>
        <end position="301"/>
    </location>
</feature>
<comment type="caution">
    <text evidence="10">The sequence shown here is derived from an EMBL/GenBank/DDBJ whole genome shotgun (WGS) entry which is preliminary data.</text>
</comment>
<evidence type="ECO:0000259" key="9">
    <source>
        <dbReference type="PROSITE" id="PS50011"/>
    </source>
</evidence>
<proteinExistence type="predicted"/>
<accession>A0AAW1RW85</accession>
<dbReference type="PROSITE" id="PS00108">
    <property type="entry name" value="PROTEIN_KINASE_ST"/>
    <property type="match status" value="1"/>
</dbReference>
<feature type="cross-link" description="Glycyl lysine isopeptide (Lys-Gly) (interchain with G-Cter in SUMO2)" evidence="8">
    <location>
        <position position="154"/>
    </location>
</feature>
<protein>
    <recommendedName>
        <fullName evidence="9">Protein kinase domain-containing protein</fullName>
    </recommendedName>
</protein>
<gene>
    <name evidence="10" type="ORF">WJX84_002292</name>
</gene>
<name>A0AAW1RW85_9CHLO</name>
<sequence length="307" mass="33216">MESGNLLIVTPACPAELQDWNGLRSLKNWSVEAHLGEGVHTSVALVSCANSTQLFALKMYHRDRLTPELTQQVRREIKLHASCRSSRVIPLYAAFEDDDGIYLLQQRAALGDLFSHIADSGGFLFEDEAKTIVWCLVNAVAALHQQGCMHRDVKPENVLLDGEGSALLTDFGLALDTAEQVAGARVGTIDYLAPEVVAIAQRAAGGPAPVDRPCTQDAAGCDSYGPATDVWALGILAYELMVGGPPFEADTKDGTYANILGGQLCIPSHLAKLAQDFIREALERDPSKRPTAAQLLQHPWMLARELC</sequence>
<feature type="binding site" evidence="7">
    <location>
        <position position="170"/>
    </location>
    <ligand>
        <name>ATP</name>
        <dbReference type="ChEBI" id="CHEBI:30616"/>
    </ligand>
</feature>
<dbReference type="GO" id="GO:0004674">
    <property type="term" value="F:protein serine/threonine kinase activity"/>
    <property type="evidence" value="ECO:0007669"/>
    <property type="project" value="UniProtKB-KW"/>
</dbReference>
<evidence type="ECO:0000256" key="4">
    <source>
        <dbReference type="ARBA" id="ARBA00022777"/>
    </source>
</evidence>
<keyword evidence="1" id="KW-0723">Serine/threonine-protein kinase</keyword>
<organism evidence="10 11">
    <name type="scientific">Apatococcus fuscideae</name>
    <dbReference type="NCBI Taxonomy" id="2026836"/>
    <lineage>
        <taxon>Eukaryota</taxon>
        <taxon>Viridiplantae</taxon>
        <taxon>Chlorophyta</taxon>
        <taxon>core chlorophytes</taxon>
        <taxon>Trebouxiophyceae</taxon>
        <taxon>Chlorellales</taxon>
        <taxon>Chlorellaceae</taxon>
        <taxon>Apatococcus</taxon>
    </lineage>
</organism>
<evidence type="ECO:0000256" key="6">
    <source>
        <dbReference type="PIRSR" id="PIRSR630616-1"/>
    </source>
</evidence>
<feature type="binding site" evidence="7">
    <location>
        <position position="58"/>
    </location>
    <ligand>
        <name>ATP</name>
        <dbReference type="ChEBI" id="CHEBI:30616"/>
    </ligand>
</feature>
<dbReference type="EMBL" id="JALJOV010001937">
    <property type="protein sequence ID" value="KAK9838077.1"/>
    <property type="molecule type" value="Genomic_DNA"/>
</dbReference>
<keyword evidence="3 7" id="KW-0547">Nucleotide-binding</keyword>
<evidence type="ECO:0000313" key="10">
    <source>
        <dbReference type="EMBL" id="KAK9838077.1"/>
    </source>
</evidence>
<dbReference type="InterPro" id="IPR000719">
    <property type="entry name" value="Prot_kinase_dom"/>
</dbReference>
<keyword evidence="2" id="KW-0808">Transferase</keyword>
<feature type="active site" description="Proton acceptor" evidence="6">
    <location>
        <position position="152"/>
    </location>
</feature>
<evidence type="ECO:0000313" key="11">
    <source>
        <dbReference type="Proteomes" id="UP001485043"/>
    </source>
</evidence>